<reference evidence="3 4" key="1">
    <citation type="submission" date="2023-01" db="EMBL/GenBank/DDBJ databases">
        <title>Analysis of 21 Apiospora genomes using comparative genomics revels a genus with tremendous synthesis potential of carbohydrate active enzymes and secondary metabolites.</title>
        <authorList>
            <person name="Sorensen T."/>
        </authorList>
    </citation>
    <scope>NUCLEOTIDE SEQUENCE [LARGE SCALE GENOMIC DNA]</scope>
    <source>
        <strain evidence="3 4">CBS 33761</strain>
    </source>
</reference>
<dbReference type="PANTHER" id="PTHR37544">
    <property type="entry name" value="SPRAY-RELATED"/>
    <property type="match status" value="1"/>
</dbReference>
<feature type="transmembrane region" description="Helical" evidence="2">
    <location>
        <begin position="470"/>
        <end position="490"/>
    </location>
</feature>
<dbReference type="InterPro" id="IPR021840">
    <property type="entry name" value="DUF3433"/>
</dbReference>
<keyword evidence="2" id="KW-0472">Membrane</keyword>
<organism evidence="3 4">
    <name type="scientific">Apiospora rasikravindrae</name>
    <dbReference type="NCBI Taxonomy" id="990691"/>
    <lineage>
        <taxon>Eukaryota</taxon>
        <taxon>Fungi</taxon>
        <taxon>Dikarya</taxon>
        <taxon>Ascomycota</taxon>
        <taxon>Pezizomycotina</taxon>
        <taxon>Sordariomycetes</taxon>
        <taxon>Xylariomycetidae</taxon>
        <taxon>Amphisphaeriales</taxon>
        <taxon>Apiosporaceae</taxon>
        <taxon>Apiospora</taxon>
    </lineage>
</organism>
<feature type="region of interest" description="Disordered" evidence="1">
    <location>
        <begin position="1080"/>
        <end position="1104"/>
    </location>
</feature>
<evidence type="ECO:0000313" key="4">
    <source>
        <dbReference type="Proteomes" id="UP001444661"/>
    </source>
</evidence>
<keyword evidence="4" id="KW-1185">Reference proteome</keyword>
<dbReference type="Pfam" id="PF11915">
    <property type="entry name" value="DUF3433"/>
    <property type="match status" value="2"/>
</dbReference>
<proteinExistence type="predicted"/>
<feature type="transmembrane region" description="Helical" evidence="2">
    <location>
        <begin position="669"/>
        <end position="692"/>
    </location>
</feature>
<name>A0ABR1SM73_9PEZI</name>
<evidence type="ECO:0000313" key="3">
    <source>
        <dbReference type="EMBL" id="KAK8035396.1"/>
    </source>
</evidence>
<keyword evidence="2" id="KW-1133">Transmembrane helix</keyword>
<dbReference type="EMBL" id="JAQQWK010000009">
    <property type="protein sequence ID" value="KAK8035396.1"/>
    <property type="molecule type" value="Genomic_DNA"/>
</dbReference>
<comment type="caution">
    <text evidence="3">The sequence shown here is derived from an EMBL/GenBank/DDBJ whole genome shotgun (WGS) entry which is preliminary data.</text>
</comment>
<sequence>MDAETPRVTVSVRNHTIAGGSGGIPRSEESETRRRIGIVRIACRSPPHSLAWSWVASDTKRLQPWLEMSKPGGAPAENSLLLDYLSAFFAWVPFKAASRRHWPVFLSGMVVLVISCAITPLQGALFKIERLSVSEDAPYLAASGLPPVGRQSTQMNAMLLNTAYATKFLGHPLSPFTTPTYSLLPVPYQGKPELVHADTNFTVATTKLTTGLVCWPAISTYDRDANSYKFNNGRNCSMEDVPVDNETPYTMHYIGWETNSWSEYGLNQPRLCSAENSHQILLVWAKRHTKATFSNSDRYWSPGQVEMTASFCETQYWKQDVLVSLSSNQSVLHDEHGDSMQPLGVPEPLGSSEFNATAFEAFLSGGQPPDTSDGADGNQFLYRVNEDRHFKDVGLQRTISNMLGFALGENVTDLSVYKDPERLEKTFEAMHQLMFSLAVGRINSLEARPDLYVAGTISISRYGITVSRRFAIAVESLLVVVALLSLCLLWSCRRGHSKLTSDPVSIREVANLVKQSNALRTVLSELDADSEVEFRRALQQHHFYLRVVGDEGQNQVDMVDSDKATAVNDHHRSRLYTPAVPIAMAPLSGLGLLSDALKLTLKVLEKYVPIIFATLVESLWVLLNRLLATIQPFAELQRGHSPGYKSIDLRYTSLPPQLVIWKAAKARHLLLGLVCVISILANGLSVSLGALFNELPVIQDEFIEIRTLQTPNINKNSLASLDEVVASPNGFTDHFTIANVHWTTGTRLPPWLTEDYYFLPFDLDRMLDVGAESYTARTYGVTTVPSCKPLARTVLMRTNVDPPQFSEQPLGTRPVAPWLKCLNSTLLAANPLNRTGKLGTGVPLTLGQCDRPFYRAQVRAYARRMTDNESTAINKVEITGVECQPSFATAEFDLTVDSTGRVLRANRVGDLGSLGWGPGNGTHTREVLERIAFDSPTWLDQDISWYNTTDSGGTIDYLMSVRNNSFTDPTAPLPDADKLSSEIEIVTRMLNVALFQQNPSLFEKAAASTPTTQGTRRVTVSKIFMADVAFIISMTLLSLNVVTAIIVYIFGPTSFLPRFPDALGSILGYVAKSRLTDPDWVPASSSNEEEGESTEKDSKTTYSFGRYTDMDGNEHLGIDADPFVVKVDRQGNPEWQGQGNATSWLARFRGRSNMRRGSDEYIES</sequence>
<dbReference type="Proteomes" id="UP001444661">
    <property type="component" value="Unassembled WGS sequence"/>
</dbReference>
<evidence type="ECO:0000256" key="1">
    <source>
        <dbReference type="SAM" id="MobiDB-lite"/>
    </source>
</evidence>
<accession>A0ABR1SM73</accession>
<gene>
    <name evidence="3" type="ORF">PG993_010391</name>
</gene>
<feature type="transmembrane region" description="Helical" evidence="2">
    <location>
        <begin position="1028"/>
        <end position="1050"/>
    </location>
</feature>
<dbReference type="PANTHER" id="PTHR37544:SF3">
    <property type="entry name" value="SPRAY"/>
    <property type="match status" value="1"/>
</dbReference>
<feature type="transmembrane region" description="Helical" evidence="2">
    <location>
        <begin position="104"/>
        <end position="126"/>
    </location>
</feature>
<evidence type="ECO:0000256" key="2">
    <source>
        <dbReference type="SAM" id="Phobius"/>
    </source>
</evidence>
<protein>
    <submittedName>
        <fullName evidence="3">Uncharacterized protein</fullName>
    </submittedName>
</protein>
<feature type="transmembrane region" description="Helical" evidence="2">
    <location>
        <begin position="575"/>
        <end position="594"/>
    </location>
</feature>
<feature type="transmembrane region" description="Helical" evidence="2">
    <location>
        <begin position="606"/>
        <end position="623"/>
    </location>
</feature>
<keyword evidence="2" id="KW-0812">Transmembrane</keyword>